<dbReference type="OrthoDB" id="6710339at2"/>
<dbReference type="Proteomes" id="UP000239469">
    <property type="component" value="Unassembled WGS sequence"/>
</dbReference>
<evidence type="ECO:0000313" key="2">
    <source>
        <dbReference type="Proteomes" id="UP000239469"/>
    </source>
</evidence>
<gene>
    <name evidence="1" type="ORF">BUE93_08840</name>
</gene>
<accession>A0A2S9X5Q1</accession>
<dbReference type="RefSeq" id="WP_106076539.1">
    <property type="nucleotide sequence ID" value="NZ_MTBD01000020.1"/>
</dbReference>
<sequence length="103" mass="11250">MQFQTQLKILGAKKFRDTVDGVLYDNTKLFVEVNLNDNNGNAVGSASSEMQWGTSENFAKIASLQFPFLANCEMEMVTNGKTTKTVINDVRPVTNQAVAKSGA</sequence>
<dbReference type="AlphaFoldDB" id="A0A2S9X5Q1"/>
<evidence type="ECO:0008006" key="3">
    <source>
        <dbReference type="Google" id="ProtNLM"/>
    </source>
</evidence>
<name>A0A2S9X5Q1_9NEIS</name>
<reference evidence="1 2" key="1">
    <citation type="submission" date="2017-01" db="EMBL/GenBank/DDBJ databases">
        <title>New insights into the genetic diversity of Chromobacterium isolated from tropical freshwater lake.</title>
        <authorList>
            <person name="Santos A.B."/>
            <person name="Nascimento A.M."/>
            <person name="Da Silva P.C."/>
        </authorList>
    </citation>
    <scope>NUCLEOTIDE SEQUENCE [LARGE SCALE GENOMIC DNA]</scope>
    <source>
        <strain evidence="1 2">56AF</strain>
    </source>
</reference>
<dbReference type="EMBL" id="MTBD01000020">
    <property type="protein sequence ID" value="PRP71050.1"/>
    <property type="molecule type" value="Genomic_DNA"/>
</dbReference>
<evidence type="ECO:0000313" key="1">
    <source>
        <dbReference type="EMBL" id="PRP71050.1"/>
    </source>
</evidence>
<comment type="caution">
    <text evidence="1">The sequence shown here is derived from an EMBL/GenBank/DDBJ whole genome shotgun (WGS) entry which is preliminary data.</text>
</comment>
<organism evidence="1 2">
    <name type="scientific">Chromobacterium amazonense</name>
    <dbReference type="NCBI Taxonomy" id="1382803"/>
    <lineage>
        <taxon>Bacteria</taxon>
        <taxon>Pseudomonadati</taxon>
        <taxon>Pseudomonadota</taxon>
        <taxon>Betaproteobacteria</taxon>
        <taxon>Neisseriales</taxon>
        <taxon>Chromobacteriaceae</taxon>
        <taxon>Chromobacterium</taxon>
    </lineage>
</organism>
<proteinExistence type="predicted"/>
<protein>
    <recommendedName>
        <fullName evidence="3">Single-stranded DNA-binding protein</fullName>
    </recommendedName>
</protein>